<organism evidence="1 2">
    <name type="scientific">Hymenobacter artigasi</name>
    <dbReference type="NCBI Taxonomy" id="2719616"/>
    <lineage>
        <taxon>Bacteria</taxon>
        <taxon>Pseudomonadati</taxon>
        <taxon>Bacteroidota</taxon>
        <taxon>Cytophagia</taxon>
        <taxon>Cytophagales</taxon>
        <taxon>Hymenobacteraceae</taxon>
        <taxon>Hymenobacter</taxon>
    </lineage>
</organism>
<reference evidence="1 2" key="1">
    <citation type="submission" date="2020-03" db="EMBL/GenBank/DDBJ databases">
        <title>Genomic Encyclopedia of Type Strains, Phase IV (KMG-V): Genome sequencing to study the core and pangenomes of soil and plant-associated prokaryotes.</title>
        <authorList>
            <person name="Whitman W."/>
        </authorList>
    </citation>
    <scope>NUCLEOTIDE SEQUENCE [LARGE SCALE GENOMIC DNA]</scope>
    <source>
        <strain evidence="1 2">1B</strain>
    </source>
</reference>
<dbReference type="Proteomes" id="UP000717634">
    <property type="component" value="Unassembled WGS sequence"/>
</dbReference>
<keyword evidence="2" id="KW-1185">Reference proteome</keyword>
<evidence type="ECO:0008006" key="3">
    <source>
        <dbReference type="Google" id="ProtNLM"/>
    </source>
</evidence>
<dbReference type="EMBL" id="JAAVTK010000001">
    <property type="protein sequence ID" value="NKI87691.1"/>
    <property type="molecule type" value="Genomic_DNA"/>
</dbReference>
<dbReference type="InterPro" id="IPR026444">
    <property type="entry name" value="Secre_tail"/>
</dbReference>
<dbReference type="RefSeq" id="WP_168671345.1">
    <property type="nucleotide sequence ID" value="NZ_JAAVTK010000001.1"/>
</dbReference>
<name>A0ABX1HBS7_9BACT</name>
<comment type="caution">
    <text evidence="1">The sequence shown here is derived from an EMBL/GenBank/DDBJ whole genome shotgun (WGS) entry which is preliminary data.</text>
</comment>
<evidence type="ECO:0000313" key="2">
    <source>
        <dbReference type="Proteomes" id="UP000717634"/>
    </source>
</evidence>
<accession>A0ABX1HBS7</accession>
<dbReference type="NCBIfam" id="TIGR04183">
    <property type="entry name" value="Por_Secre_tail"/>
    <property type="match status" value="1"/>
</dbReference>
<gene>
    <name evidence="1" type="ORF">HBN54_000270</name>
</gene>
<evidence type="ECO:0000313" key="1">
    <source>
        <dbReference type="EMBL" id="NKI87691.1"/>
    </source>
</evidence>
<sequence length="588" mass="58941">MKYVINFISGSRRAGVLLLAVWLLLGTAVRAQTPAPDWQSALVVGGGNSNLTTKTTTSNLSGDLYVAGSFSGIVTIGGTTMISAGGTDGFVAKWSQATSTFVWAYRFGGTDLDQVTAVALSGTRVYVAGTFISPTAAFGNFNLTNYGSANSVTTDAFVARLTDVGTTATVDWAQQFGGTGQDAVNALAVAGTKVFLGGQFASATAQFGSISRASSNAGLAYDGFVAKLIDGSTSASTSWVQTITGSGSKYVNALALNGASVYATGSVGGQSATFGTIAVANGGASNAYIAKLNDTDPSGSWQWALRASGGGADQGNALVVNGPILYMAGTFSSPTLALGSNTITNAGTSGTTDAFVAALTDAGSTATWNWGRQAGGSDDDKGTGLALYGTSGVYLAGSFASSAVTIGSTALAAGSGGALVARLNDDGPGATVDWSQRGGSTTSTTASCLTMSGTRMYLTGNFQNTATFGSQTLASSTAGQSTNYLAHLIDPAALTTTATTSALSSPDFALYPNPAHAAAMLTLPALPGTATAILTLRDALGRAVRTITVTLPTAGLRHELSLTGLPAGIYAVQVQAGKAMAARRLVVE</sequence>
<protein>
    <recommendedName>
        <fullName evidence="3">T9SS type A sorting domain-containing protein</fullName>
    </recommendedName>
</protein>
<proteinExistence type="predicted"/>